<comment type="caution">
    <text evidence="2">The sequence shown here is derived from an EMBL/GenBank/DDBJ whole genome shotgun (WGS) entry which is preliminary data.</text>
</comment>
<dbReference type="EMBL" id="JAQMWT010000344">
    <property type="protein sequence ID" value="KAJ8603737.1"/>
    <property type="molecule type" value="Genomic_DNA"/>
</dbReference>
<dbReference type="SUPFAM" id="SSF52141">
    <property type="entry name" value="Uracil-DNA glycosylase-like"/>
    <property type="match status" value="1"/>
</dbReference>
<dbReference type="AlphaFoldDB" id="A0AAD7UG70"/>
<dbReference type="Gene3D" id="3.40.470.10">
    <property type="entry name" value="Uracil-DNA glycosylase-like domain"/>
    <property type="match status" value="1"/>
</dbReference>
<sequence length="300" mass="33835">MKTPISNNKLKRSRSPHFFFGVVTPTPKDDDDDSNRNEEKRAKVEEGEGKKGAFLPVVHASVPPHTLLLGTQPSDNSLKYSGYFMTNANCFWHIVGDALGFRRGFHVDGREEAVDYVRPHLMHSESASYEEAIERLSSRGYAMWDVVAESTRKGSLDSAIRNAKYADVRSLVEAHPSIRKICFSNGIDLARRFRRAHDVWLREGTFYARDDPASRRVFGDLSAEGRIELCVLESVSPASNPRETWSAEKQRAKGHDDRWAHRPAALYPFKRASWFEACFADEPAVKAAPPFGSLDSDYRG</sequence>
<evidence type="ECO:0008006" key="4">
    <source>
        <dbReference type="Google" id="ProtNLM"/>
    </source>
</evidence>
<reference evidence="2" key="1">
    <citation type="submission" date="2023-01" db="EMBL/GenBank/DDBJ databases">
        <title>Metagenome sequencing of chrysophaentin producing Chrysophaeum taylorii.</title>
        <authorList>
            <person name="Davison J."/>
            <person name="Bewley C."/>
        </authorList>
    </citation>
    <scope>NUCLEOTIDE SEQUENCE</scope>
    <source>
        <strain evidence="2">NIES-1699</strain>
    </source>
</reference>
<dbReference type="Proteomes" id="UP001230188">
    <property type="component" value="Unassembled WGS sequence"/>
</dbReference>
<keyword evidence="3" id="KW-1185">Reference proteome</keyword>
<accession>A0AAD7UG70</accession>
<evidence type="ECO:0000313" key="2">
    <source>
        <dbReference type="EMBL" id="KAJ8603737.1"/>
    </source>
</evidence>
<organism evidence="2 3">
    <name type="scientific">Chrysophaeum taylorii</name>
    <dbReference type="NCBI Taxonomy" id="2483200"/>
    <lineage>
        <taxon>Eukaryota</taxon>
        <taxon>Sar</taxon>
        <taxon>Stramenopiles</taxon>
        <taxon>Ochrophyta</taxon>
        <taxon>Pelagophyceae</taxon>
        <taxon>Pelagomonadales</taxon>
        <taxon>Pelagomonadaceae</taxon>
        <taxon>Chrysophaeum</taxon>
    </lineage>
</organism>
<dbReference type="InterPro" id="IPR036895">
    <property type="entry name" value="Uracil-DNA_glycosylase-like_sf"/>
</dbReference>
<name>A0AAD7UG70_9STRA</name>
<feature type="compositionally biased region" description="Basic and acidic residues" evidence="1">
    <location>
        <begin position="34"/>
        <end position="48"/>
    </location>
</feature>
<evidence type="ECO:0000313" key="3">
    <source>
        <dbReference type="Proteomes" id="UP001230188"/>
    </source>
</evidence>
<proteinExistence type="predicted"/>
<feature type="region of interest" description="Disordered" evidence="1">
    <location>
        <begin position="1"/>
        <end position="48"/>
    </location>
</feature>
<gene>
    <name evidence="2" type="ORF">CTAYLR_000253</name>
</gene>
<evidence type="ECO:0000256" key="1">
    <source>
        <dbReference type="SAM" id="MobiDB-lite"/>
    </source>
</evidence>
<protein>
    <recommendedName>
        <fullName evidence="4">Uracil-DNA glycosylase family protein</fullName>
    </recommendedName>
</protein>